<name>W9C5K4_SCLBF</name>
<feature type="compositionally biased region" description="Basic residues" evidence="1">
    <location>
        <begin position="601"/>
        <end position="613"/>
    </location>
</feature>
<feature type="region of interest" description="Disordered" evidence="1">
    <location>
        <begin position="546"/>
        <end position="642"/>
    </location>
</feature>
<feature type="compositionally biased region" description="Polar residues" evidence="1">
    <location>
        <begin position="555"/>
        <end position="573"/>
    </location>
</feature>
<evidence type="ECO:0000313" key="3">
    <source>
        <dbReference type="EMBL" id="ESZ89815.1"/>
    </source>
</evidence>
<dbReference type="PANTHER" id="PTHR33481">
    <property type="entry name" value="REVERSE TRANSCRIPTASE"/>
    <property type="match status" value="1"/>
</dbReference>
<feature type="transmembrane region" description="Helical" evidence="2">
    <location>
        <begin position="38"/>
        <end position="58"/>
    </location>
</feature>
<dbReference type="PANTHER" id="PTHR33481:SF1">
    <property type="entry name" value="ENDONUCLEASE_EXONUCLEASE_PHOSPHATASE DOMAIN-CONTAINING PROTEIN-RELATED"/>
    <property type="match status" value="1"/>
</dbReference>
<evidence type="ECO:0000256" key="2">
    <source>
        <dbReference type="SAM" id="Phobius"/>
    </source>
</evidence>
<feature type="compositionally biased region" description="Low complexity" evidence="1">
    <location>
        <begin position="574"/>
        <end position="585"/>
    </location>
</feature>
<dbReference type="EMBL" id="AYSA01000766">
    <property type="protein sequence ID" value="ESZ89815.1"/>
    <property type="molecule type" value="Genomic_DNA"/>
</dbReference>
<dbReference type="Proteomes" id="UP000019487">
    <property type="component" value="Unassembled WGS sequence"/>
</dbReference>
<dbReference type="STRING" id="1432307.W9C5K4"/>
<evidence type="ECO:0000256" key="1">
    <source>
        <dbReference type="SAM" id="MobiDB-lite"/>
    </source>
</evidence>
<evidence type="ECO:0008006" key="5">
    <source>
        <dbReference type="Google" id="ProtNLM"/>
    </source>
</evidence>
<protein>
    <recommendedName>
        <fullName evidence="5">RNase H type-1 domain-containing protein</fullName>
    </recommendedName>
</protein>
<keyword evidence="2" id="KW-0472">Membrane</keyword>
<dbReference type="OrthoDB" id="3527090at2759"/>
<dbReference type="HOGENOM" id="CLU_370520_0_0_1"/>
<accession>W9C5K4</accession>
<reference evidence="3 4" key="1">
    <citation type="journal article" date="2014" name="Genome Announc.">
        <title>Draft genome sequence of Sclerotinia borealis, a psychrophilic plant pathogenic fungus.</title>
        <authorList>
            <person name="Mardanov A.V."/>
            <person name="Beletsky A.V."/>
            <person name="Kadnikov V.V."/>
            <person name="Ignatov A.N."/>
            <person name="Ravin N.V."/>
        </authorList>
    </citation>
    <scope>NUCLEOTIDE SEQUENCE [LARGE SCALE GENOMIC DNA]</scope>
    <source>
        <strain evidence="4">F-4157</strain>
    </source>
</reference>
<feature type="compositionally biased region" description="Basic and acidic residues" evidence="1">
    <location>
        <begin position="614"/>
        <end position="634"/>
    </location>
</feature>
<gene>
    <name evidence="3" type="ORF">SBOR_9801</name>
</gene>
<sequence>MIAGLPADTASYMEAEIQAQTGQSPVSCRSSRHRANPYNGIIIWVVFFFELVCGFRFFNASELVQEIKAKPIITRLICCANCGVQKDIYEGLQGLNCVAKARYANCFGPFAAGYQNCSAAPKVVEGRVIVLTGPQLKAIRKPALALEAAMLSNQKTKEIPKEGTTLALPVTQTQPHPTLKRLEVQIIMSEIAKAVETASANRFKRNMAVASRLKRKPSVNTNLNEETLTNSHGLDYSTLVIIIPDKGFKPLDQYNIRVPETELPKLAGLVVNGVVHISPSNPLDSLQRIDHFAEQLTQVIIQIIEATGTKDRGKGKATPCHFPKTWKLAEVAMMPKTGKRDMISARLWRPIALLSCIGKNLERIVAKRIGWTALKHGIISPQHSRALSKRFVMDLMASFIHDVEMALLAGKEVTMVTMDICPERYRVGIEQSHCLHPRETGNDLYLYKKWQYNICYQSERRTHDSPDSGYGSKHLFSAEMAGSVGSGKVYTRPSQGCAKPPGIIDMQGNDNMCTTLAPIWNRGLVQRKVQDCAKTQTRKNTVQCPPRLVYDTNRESPCNSDTRSYTGLENHVNSSPLLRSRTPLSYGSPRGSQTEVCPTSPKRRRKSPTHKKDRTLYDHQRSRDGHKTKSEDQNPKIWSPCPPNPEVYTEAITILAGFGSINTQSHIFNAKAIGVWTGLEHILKDTRIMEKYDIHIKWSPEYENIEGNEMANHLADLDTKKARWDTGPASQPIYNRIRSIIQNLREDTCQQ</sequence>
<dbReference type="AlphaFoldDB" id="W9C5K4"/>
<proteinExistence type="predicted"/>
<organism evidence="3 4">
    <name type="scientific">Sclerotinia borealis (strain F-4128)</name>
    <dbReference type="NCBI Taxonomy" id="1432307"/>
    <lineage>
        <taxon>Eukaryota</taxon>
        <taxon>Fungi</taxon>
        <taxon>Dikarya</taxon>
        <taxon>Ascomycota</taxon>
        <taxon>Pezizomycotina</taxon>
        <taxon>Leotiomycetes</taxon>
        <taxon>Helotiales</taxon>
        <taxon>Sclerotiniaceae</taxon>
        <taxon>Sclerotinia</taxon>
    </lineage>
</organism>
<keyword evidence="4" id="KW-1185">Reference proteome</keyword>
<evidence type="ECO:0000313" key="4">
    <source>
        <dbReference type="Proteomes" id="UP000019487"/>
    </source>
</evidence>
<keyword evidence="2" id="KW-0812">Transmembrane</keyword>
<keyword evidence="2" id="KW-1133">Transmembrane helix</keyword>
<comment type="caution">
    <text evidence="3">The sequence shown here is derived from an EMBL/GenBank/DDBJ whole genome shotgun (WGS) entry which is preliminary data.</text>
</comment>